<evidence type="ECO:0000256" key="8">
    <source>
        <dbReference type="RuleBase" id="RU004506"/>
    </source>
</evidence>
<dbReference type="InterPro" id="IPR000192">
    <property type="entry name" value="Aminotrans_V_dom"/>
</dbReference>
<dbReference type="SUPFAM" id="SSF53383">
    <property type="entry name" value="PLP-dependent transferases"/>
    <property type="match status" value="1"/>
</dbReference>
<dbReference type="Gene3D" id="3.90.1150.10">
    <property type="entry name" value="Aspartate Aminotransferase, domain 1"/>
    <property type="match status" value="1"/>
</dbReference>
<dbReference type="CDD" id="cd06453">
    <property type="entry name" value="SufS_like"/>
    <property type="match status" value="1"/>
</dbReference>
<dbReference type="PROSITE" id="PS00595">
    <property type="entry name" value="AA_TRANSFER_CLASS_5"/>
    <property type="match status" value="1"/>
</dbReference>
<dbReference type="EC" id="2.8.1.7" evidence="8"/>
<comment type="similarity">
    <text evidence="3 8">Belongs to the class-V pyridoxal-phosphate-dependent aminotransferase family. Csd subfamily.</text>
</comment>
<gene>
    <name evidence="10" type="primary">sufS</name>
    <name evidence="10" type="ORF">CleRT_11340</name>
</gene>
<dbReference type="PANTHER" id="PTHR43586:SF8">
    <property type="entry name" value="CYSTEINE DESULFURASE 1, CHLOROPLASTIC"/>
    <property type="match status" value="1"/>
</dbReference>
<evidence type="ECO:0000256" key="2">
    <source>
        <dbReference type="ARBA" id="ARBA00002824"/>
    </source>
</evidence>
<dbReference type="Pfam" id="PF00266">
    <property type="entry name" value="Aminotran_5"/>
    <property type="match status" value="1"/>
</dbReference>
<organism evidence="10 11">
    <name type="scientific">Candidatus Coxiella mudrowiae</name>
    <dbReference type="NCBI Taxonomy" id="2054173"/>
    <lineage>
        <taxon>Bacteria</taxon>
        <taxon>Pseudomonadati</taxon>
        <taxon>Pseudomonadota</taxon>
        <taxon>Gammaproteobacteria</taxon>
        <taxon>Legionellales</taxon>
        <taxon>Coxiellaceae</taxon>
        <taxon>Coxiella</taxon>
    </lineage>
</organism>
<evidence type="ECO:0000313" key="11">
    <source>
        <dbReference type="Proteomes" id="UP000063965"/>
    </source>
</evidence>
<dbReference type="InterPro" id="IPR016454">
    <property type="entry name" value="Cysteine_dSase"/>
</dbReference>
<sequence length="386" mass="42925">MDSGATAQKPQIVIDAISHYYCNNNANVHRGIYTISERATTAYENMRKKIKAFINAAHTHEIIFTRGTTESINLVASSFGAMQVQQGDEVVISEMEHHSNIVPWQLLCERAEAKLKIIPVNDNGILNLDEYRKLLTERTKIVGLIHVSNVLGTVNPVKEMIRLAHQKNIPILLDGAQAIPHMVVDVQDLDCDFYTFSGHKLYGPTGIGVLYGKTNLLEKMPPYQGGGDMIRRVTFEKTEYNVLPHKFEAGTPHIAGVIGLGTAIDYLMAIGFEKINAHEKALLNYVTQKLQQISGLKIIGNALNKVGVISFTMEQAHPHDIATILDHEGIAIRAGHHCAMPLMERFKLPATARITFGLYNTFDDIDRLIDGLVLVNQIFNESSFTD</sequence>
<keyword evidence="11" id="KW-1185">Reference proteome</keyword>
<protein>
    <recommendedName>
        <fullName evidence="8">Cysteine desulfurase</fullName>
        <ecNumber evidence="8">2.8.1.7</ecNumber>
    </recommendedName>
</protein>
<dbReference type="EMBL" id="CP011126">
    <property type="protein sequence ID" value="AKQ33781.1"/>
    <property type="molecule type" value="Genomic_DNA"/>
</dbReference>
<dbReference type="InterPro" id="IPR015422">
    <property type="entry name" value="PyrdxlP-dep_Trfase_small"/>
</dbReference>
<keyword evidence="4 8" id="KW-0808">Transferase</keyword>
<dbReference type="InterPro" id="IPR015424">
    <property type="entry name" value="PyrdxlP-dep_Trfase"/>
</dbReference>
<dbReference type="PANTHER" id="PTHR43586">
    <property type="entry name" value="CYSTEINE DESULFURASE"/>
    <property type="match status" value="1"/>
</dbReference>
<comment type="cofactor">
    <cofactor evidence="1 7">
        <name>pyridoxal 5'-phosphate</name>
        <dbReference type="ChEBI" id="CHEBI:597326"/>
    </cofactor>
</comment>
<evidence type="ECO:0000256" key="7">
    <source>
        <dbReference type="RuleBase" id="RU004504"/>
    </source>
</evidence>
<evidence type="ECO:0000256" key="6">
    <source>
        <dbReference type="ARBA" id="ARBA00050776"/>
    </source>
</evidence>
<dbReference type="NCBIfam" id="TIGR01979">
    <property type="entry name" value="sufS"/>
    <property type="match status" value="1"/>
</dbReference>
<dbReference type="InterPro" id="IPR020578">
    <property type="entry name" value="Aminotrans_V_PyrdxlP_BS"/>
</dbReference>
<evidence type="ECO:0000256" key="4">
    <source>
        <dbReference type="ARBA" id="ARBA00022679"/>
    </source>
</evidence>
<name>A0ABN4HRA1_9COXI</name>
<reference evidence="10 11" key="1">
    <citation type="journal article" date="2015" name="Genome Biol. Evol.">
        <title>Distinctive Genome Reduction Rates Revealed by Genomic Analyses of Two Coxiella-Like Endosymbionts in Ticks.</title>
        <authorList>
            <person name="Gottlieb Y."/>
            <person name="Lalzar I."/>
            <person name="Klasson L."/>
        </authorList>
    </citation>
    <scope>NUCLEOTIDE SEQUENCE [LARGE SCALE GENOMIC DNA]</scope>
    <source>
        <strain evidence="10 11">CRt</strain>
    </source>
</reference>
<evidence type="ECO:0000256" key="3">
    <source>
        <dbReference type="ARBA" id="ARBA00010447"/>
    </source>
</evidence>
<dbReference type="Gene3D" id="3.40.640.10">
    <property type="entry name" value="Type I PLP-dependent aspartate aminotransferase-like (Major domain)"/>
    <property type="match status" value="1"/>
</dbReference>
<proteinExistence type="inferred from homology"/>
<dbReference type="InterPro" id="IPR010970">
    <property type="entry name" value="Cys_dSase_SufS"/>
</dbReference>
<dbReference type="Proteomes" id="UP000063965">
    <property type="component" value="Chromosome"/>
</dbReference>
<evidence type="ECO:0000259" key="9">
    <source>
        <dbReference type="Pfam" id="PF00266"/>
    </source>
</evidence>
<evidence type="ECO:0000256" key="5">
    <source>
        <dbReference type="ARBA" id="ARBA00022898"/>
    </source>
</evidence>
<evidence type="ECO:0000256" key="1">
    <source>
        <dbReference type="ARBA" id="ARBA00001933"/>
    </source>
</evidence>
<keyword evidence="5 8" id="KW-0663">Pyridoxal phosphate</keyword>
<feature type="domain" description="Aminotransferase class V" evidence="9">
    <location>
        <begin position="2"/>
        <end position="368"/>
    </location>
</feature>
<dbReference type="PIRSF" id="PIRSF005572">
    <property type="entry name" value="NifS"/>
    <property type="match status" value="1"/>
</dbReference>
<accession>A0ABN4HRA1</accession>
<comment type="function">
    <text evidence="2 8">Catalyzes the removal of elemental sulfur and selenium atoms from L-cysteine, L-cystine, L-selenocysteine, and L-selenocystine to produce L-alanine.</text>
</comment>
<comment type="catalytic activity">
    <reaction evidence="6 8">
        <text>(sulfur carrier)-H + L-cysteine = (sulfur carrier)-SH + L-alanine</text>
        <dbReference type="Rhea" id="RHEA:43892"/>
        <dbReference type="Rhea" id="RHEA-COMP:14737"/>
        <dbReference type="Rhea" id="RHEA-COMP:14739"/>
        <dbReference type="ChEBI" id="CHEBI:29917"/>
        <dbReference type="ChEBI" id="CHEBI:35235"/>
        <dbReference type="ChEBI" id="CHEBI:57972"/>
        <dbReference type="ChEBI" id="CHEBI:64428"/>
        <dbReference type="EC" id="2.8.1.7"/>
    </reaction>
</comment>
<evidence type="ECO:0000313" key="10">
    <source>
        <dbReference type="EMBL" id="AKQ33781.1"/>
    </source>
</evidence>
<dbReference type="InterPro" id="IPR015421">
    <property type="entry name" value="PyrdxlP-dep_Trfase_major"/>
</dbReference>